<dbReference type="PANTHER" id="PTHR10291">
    <property type="entry name" value="DEHYDRODOLICHYL DIPHOSPHATE SYNTHASE FAMILY MEMBER"/>
    <property type="match status" value="1"/>
</dbReference>
<feature type="binding site" evidence="2">
    <location>
        <position position="30"/>
    </location>
    <ligand>
        <name>substrate</name>
    </ligand>
</feature>
<dbReference type="InterPro" id="IPR036424">
    <property type="entry name" value="UPP_synth-like_sf"/>
</dbReference>
<proteinExistence type="inferred from homology"/>
<gene>
    <name evidence="2 3" type="primary">uppS</name>
    <name evidence="3" type="ORF">Lbru_2346</name>
</gene>
<dbReference type="InterPro" id="IPR018520">
    <property type="entry name" value="UPP_synth-like_CS"/>
</dbReference>
<feature type="binding site" evidence="2">
    <location>
        <begin position="62"/>
        <end position="64"/>
    </location>
    <ligand>
        <name>substrate</name>
    </ligand>
</feature>
<dbReference type="SUPFAM" id="SSF64005">
    <property type="entry name" value="Undecaprenyl diphosphate synthase"/>
    <property type="match status" value="1"/>
</dbReference>
<keyword evidence="2" id="KW-0460">Magnesium</keyword>
<evidence type="ECO:0000256" key="2">
    <source>
        <dbReference type="HAMAP-Rule" id="MF_01139"/>
    </source>
</evidence>
<organism evidence="3 4">
    <name type="scientific">Legionella brunensis</name>
    <dbReference type="NCBI Taxonomy" id="29422"/>
    <lineage>
        <taxon>Bacteria</taxon>
        <taxon>Pseudomonadati</taxon>
        <taxon>Pseudomonadota</taxon>
        <taxon>Gammaproteobacteria</taxon>
        <taxon>Legionellales</taxon>
        <taxon>Legionellaceae</taxon>
        <taxon>Legionella</taxon>
    </lineage>
</organism>
<dbReference type="HAMAP" id="MF_01139">
    <property type="entry name" value="ISPT"/>
    <property type="match status" value="1"/>
</dbReference>
<dbReference type="Proteomes" id="UP000054742">
    <property type="component" value="Unassembled WGS sequence"/>
</dbReference>
<dbReference type="GO" id="GO:0005829">
    <property type="term" value="C:cytosol"/>
    <property type="evidence" value="ECO:0007669"/>
    <property type="project" value="TreeGrafter"/>
</dbReference>
<dbReference type="Pfam" id="PF01255">
    <property type="entry name" value="Prenyltransf"/>
    <property type="match status" value="1"/>
</dbReference>
<feature type="binding site" evidence="2">
    <location>
        <position position="204"/>
    </location>
    <ligand>
        <name>Mg(2+)</name>
        <dbReference type="ChEBI" id="CHEBI:18420"/>
    </ligand>
</feature>
<keyword evidence="4" id="KW-1185">Reference proteome</keyword>
<evidence type="ECO:0000313" key="4">
    <source>
        <dbReference type="Proteomes" id="UP000054742"/>
    </source>
</evidence>
<dbReference type="FunFam" id="3.40.1180.10:FF:000001">
    <property type="entry name" value="(2E,6E)-farnesyl-diphosphate-specific ditrans,polycis-undecaprenyl-diphosphate synthase"/>
    <property type="match status" value="1"/>
</dbReference>
<dbReference type="InterPro" id="IPR001441">
    <property type="entry name" value="UPP_synth-like"/>
</dbReference>
<evidence type="ECO:0000313" key="3">
    <source>
        <dbReference type="EMBL" id="KTC78054.1"/>
    </source>
</evidence>
<keyword evidence="2" id="KW-0961">Cell wall biogenesis/degradation</keyword>
<dbReference type="AlphaFoldDB" id="A0A0W0S3J8"/>
<dbReference type="GO" id="GO:0008360">
    <property type="term" value="P:regulation of cell shape"/>
    <property type="evidence" value="ECO:0007669"/>
    <property type="project" value="UniProtKB-KW"/>
</dbReference>
<feature type="binding site" evidence="2">
    <location>
        <begin position="191"/>
        <end position="193"/>
    </location>
    <ligand>
        <name>substrate</name>
    </ligand>
</feature>
<feature type="binding site" evidence="2">
    <location>
        <position position="68"/>
    </location>
    <ligand>
        <name>substrate</name>
    </ligand>
</feature>
<evidence type="ECO:0000256" key="1">
    <source>
        <dbReference type="ARBA" id="ARBA00022679"/>
    </source>
</evidence>
<comment type="cofactor">
    <cofactor evidence="2">
        <name>Mg(2+)</name>
        <dbReference type="ChEBI" id="CHEBI:18420"/>
    </cofactor>
    <text evidence="2">Binds 2 magnesium ions per subunit.</text>
</comment>
<dbReference type="GO" id="GO:0009252">
    <property type="term" value="P:peptidoglycan biosynthetic process"/>
    <property type="evidence" value="ECO:0007669"/>
    <property type="project" value="UniProtKB-UniRule"/>
</dbReference>
<dbReference type="PATRIC" id="fig|29422.6.peg.2496"/>
<keyword evidence="2" id="KW-0133">Cell shape</keyword>
<comment type="similarity">
    <text evidence="2">Belongs to the UPP synthase family.</text>
</comment>
<dbReference type="GO" id="GO:0008834">
    <property type="term" value="F:ditrans,polycis-undecaprenyl-diphosphate synthase [(2E,6E)-farnesyl-diphosphate specific] activity"/>
    <property type="evidence" value="ECO:0007669"/>
    <property type="project" value="UniProtKB-UniRule"/>
</dbReference>
<keyword evidence="1 2" id="KW-0808">Transferase</keyword>
<name>A0A0W0S3J8_9GAMM</name>
<accession>A0A0W0S3J8</accession>
<comment type="caution">
    <text evidence="3">The sequence shown here is derived from an EMBL/GenBank/DDBJ whole genome shotgun (WGS) entry which is preliminary data.</text>
</comment>
<feature type="binding site" evidence="2">
    <location>
        <position position="22"/>
    </location>
    <ligand>
        <name>substrate</name>
    </ligand>
</feature>
<feature type="binding site" evidence="2">
    <location>
        <begin position="18"/>
        <end position="21"/>
    </location>
    <ligand>
        <name>substrate</name>
    </ligand>
</feature>
<feature type="binding site" evidence="2">
    <location>
        <position position="34"/>
    </location>
    <ligand>
        <name>substrate</name>
    </ligand>
</feature>
<dbReference type="GO" id="GO:0071555">
    <property type="term" value="P:cell wall organization"/>
    <property type="evidence" value="ECO:0007669"/>
    <property type="project" value="UniProtKB-KW"/>
</dbReference>
<dbReference type="NCBIfam" id="NF011405">
    <property type="entry name" value="PRK14830.1"/>
    <property type="match status" value="1"/>
</dbReference>
<dbReference type="PROSITE" id="PS01066">
    <property type="entry name" value="UPP_SYNTHASE"/>
    <property type="match status" value="1"/>
</dbReference>
<dbReference type="EMBL" id="LNXV01000033">
    <property type="protein sequence ID" value="KTC78054.1"/>
    <property type="molecule type" value="Genomic_DNA"/>
</dbReference>
<feature type="active site" description="Proton acceptor" evidence="2">
    <location>
        <position position="65"/>
    </location>
</feature>
<comment type="catalytic activity">
    <reaction evidence="2">
        <text>8 isopentenyl diphosphate + (2E,6E)-farnesyl diphosphate = di-trans,octa-cis-undecaprenyl diphosphate + 8 diphosphate</text>
        <dbReference type="Rhea" id="RHEA:27551"/>
        <dbReference type="ChEBI" id="CHEBI:33019"/>
        <dbReference type="ChEBI" id="CHEBI:58405"/>
        <dbReference type="ChEBI" id="CHEBI:128769"/>
        <dbReference type="ChEBI" id="CHEBI:175763"/>
        <dbReference type="EC" id="2.5.1.31"/>
    </reaction>
</comment>
<feature type="binding site" evidence="2">
    <location>
        <position position="66"/>
    </location>
    <ligand>
        <name>substrate</name>
    </ligand>
</feature>
<reference evidence="3 4" key="1">
    <citation type="submission" date="2015-11" db="EMBL/GenBank/DDBJ databases">
        <title>Genomic analysis of 38 Legionella species identifies large and diverse effector repertoires.</title>
        <authorList>
            <person name="Burstein D."/>
            <person name="Amaro F."/>
            <person name="Zusman T."/>
            <person name="Lifshitz Z."/>
            <person name="Cohen O."/>
            <person name="Gilbert J.A."/>
            <person name="Pupko T."/>
            <person name="Shuman H.A."/>
            <person name="Segal G."/>
        </authorList>
    </citation>
    <scope>NUCLEOTIDE SEQUENCE [LARGE SCALE GENOMIC DNA]</scope>
    <source>
        <strain evidence="3 4">ATCC 43878</strain>
    </source>
</reference>
<dbReference type="NCBIfam" id="TIGR00055">
    <property type="entry name" value="uppS"/>
    <property type="match status" value="1"/>
</dbReference>
<dbReference type="GO" id="GO:0016094">
    <property type="term" value="P:polyprenol biosynthetic process"/>
    <property type="evidence" value="ECO:0007669"/>
    <property type="project" value="TreeGrafter"/>
</dbReference>
<keyword evidence="2" id="KW-0479">Metal-binding</keyword>
<comment type="subunit">
    <text evidence="2">Homodimer.</text>
</comment>
<keyword evidence="2" id="KW-0573">Peptidoglycan synthesis</keyword>
<dbReference type="GO" id="GO:0000287">
    <property type="term" value="F:magnesium ion binding"/>
    <property type="evidence" value="ECO:0007669"/>
    <property type="project" value="UniProtKB-UniRule"/>
</dbReference>
<dbReference type="PANTHER" id="PTHR10291:SF0">
    <property type="entry name" value="DEHYDRODOLICHYL DIPHOSPHATE SYNTHASE 2"/>
    <property type="match status" value="1"/>
</dbReference>
<feature type="binding site" evidence="2">
    <location>
        <position position="17"/>
    </location>
    <ligand>
        <name>Mg(2+)</name>
        <dbReference type="ChEBI" id="CHEBI:18420"/>
    </ligand>
</feature>
<dbReference type="CDD" id="cd00475">
    <property type="entry name" value="Cis_IPPS"/>
    <property type="match status" value="1"/>
</dbReference>
<dbReference type="EC" id="2.5.1.31" evidence="2"/>
<feature type="binding site" evidence="2">
    <location>
        <position position="185"/>
    </location>
    <ligand>
        <name>substrate</name>
    </ligand>
</feature>
<dbReference type="Gene3D" id="3.40.1180.10">
    <property type="entry name" value="Decaprenyl diphosphate synthase-like"/>
    <property type="match status" value="1"/>
</dbReference>
<dbReference type="STRING" id="29422.Lbru_2346"/>
<sequence length="247" mass="28189">MNGLNDIIPQHVAIIMDGNGRWAQSRGLLRVEGHRAGVEAVKTVIRCCLQAQIPVLSLFAFSSENWSRPENEVEFLMQLFMEALGHEVQELHQHGICLHFTGDRAGLSQKLQEQMLAAERLTTDNERLILNVVVNYGGKWDIVQATRNIALRVRDGELGVDAINESLLAQALSTHSLPDPDLFIRTSGEQRISNFFLWQLAYTELYFTDIHWPDFTAEEFKKALKSYSQRERRYGKTSQQLNKAKHV</sequence>
<protein>
    <recommendedName>
        <fullName evidence="2">Ditrans,polycis-undecaprenyl-diphosphate synthase ((2E,6E)-farnesyl-diphosphate specific)</fullName>
        <ecNumber evidence="2">2.5.1.31</ecNumber>
    </recommendedName>
    <alternativeName>
        <fullName evidence="2">Ditrans,polycis-undecaprenylcistransferase</fullName>
    </alternativeName>
    <alternativeName>
        <fullName evidence="2">Undecaprenyl diphosphate synthase</fullName>
        <shortName evidence="2">UDS</shortName>
    </alternativeName>
    <alternativeName>
        <fullName evidence="2">Undecaprenyl pyrophosphate synthase</fullName>
        <shortName evidence="2">UPP synthase</shortName>
    </alternativeName>
</protein>
<comment type="function">
    <text evidence="2">Catalyzes the sequential condensation of isopentenyl diphosphate (IPP) with (2E,6E)-farnesyl diphosphate (E,E-FPP) to yield (2Z,6Z,10Z,14Z,18Z,22Z,26Z,30Z,34E,38E)-undecaprenyl diphosphate (di-trans,octa-cis-UPP). UPP is the precursor of glycosyl carrier lipid in the biosynthesis of bacterial cell wall polysaccharide components such as peptidoglycan and lipopolysaccharide.</text>
</comment>
<feature type="active site" evidence="2">
    <location>
        <position position="17"/>
    </location>
</feature>